<feature type="region of interest" description="Disordered" evidence="1">
    <location>
        <begin position="113"/>
        <end position="169"/>
    </location>
</feature>
<organism evidence="2 3">
    <name type="scientific">Hydnum rufescens UP504</name>
    <dbReference type="NCBI Taxonomy" id="1448309"/>
    <lineage>
        <taxon>Eukaryota</taxon>
        <taxon>Fungi</taxon>
        <taxon>Dikarya</taxon>
        <taxon>Basidiomycota</taxon>
        <taxon>Agaricomycotina</taxon>
        <taxon>Agaricomycetes</taxon>
        <taxon>Cantharellales</taxon>
        <taxon>Hydnaceae</taxon>
        <taxon>Hydnum</taxon>
    </lineage>
</organism>
<feature type="compositionally biased region" description="Basic and acidic residues" evidence="1">
    <location>
        <begin position="121"/>
        <end position="142"/>
    </location>
</feature>
<evidence type="ECO:0000256" key="1">
    <source>
        <dbReference type="SAM" id="MobiDB-lite"/>
    </source>
</evidence>
<gene>
    <name evidence="2" type="ORF">BS47DRAFT_1369189</name>
</gene>
<proteinExistence type="predicted"/>
<sequence length="377" mass="39734">MSPVPALPHPSPRSCPLPCLLSPLLSLPDVMNNRPPNSVHGVISQRTKGRDLIRNAATGDVASYQRIMVVLDHHVRVKNKDATPLARYLRAHWRGKARGVYDRDFDWQEHSHMRTISHSQPGDDRSLHRGEGGSHRNIRDRSCSPPIGSFDRSESVHAESSSHHGRLPVDAEEQSTMEMNFAAISVDDVAMATASAPPMIAPPVIASPVVPPTVVPPIAPAATCHPSCCCRSSCHHPTAAVVPSPIIVNPPIAVAPPLAVASPSAIVLPVVVSPAVAHLPSPFLLWSLHHHPSCSHPCCYPLSLLSPLLPLSLLPLPLLPSPPAVDPPVISPPAITPAAAAAIVPPPPIVPPLALASPSTITPSPVAGPPARKPIPA</sequence>
<dbReference type="AlphaFoldDB" id="A0A9P6ADV5"/>
<evidence type="ECO:0000313" key="3">
    <source>
        <dbReference type="Proteomes" id="UP000886523"/>
    </source>
</evidence>
<name>A0A9P6ADV5_9AGAM</name>
<accession>A0A9P6ADV5</accession>
<comment type="caution">
    <text evidence="2">The sequence shown here is derived from an EMBL/GenBank/DDBJ whole genome shotgun (WGS) entry which is preliminary data.</text>
</comment>
<keyword evidence="3" id="KW-1185">Reference proteome</keyword>
<dbReference type="EMBL" id="MU129287">
    <property type="protein sequence ID" value="KAF9503906.1"/>
    <property type="molecule type" value="Genomic_DNA"/>
</dbReference>
<protein>
    <submittedName>
        <fullName evidence="2">Uncharacterized protein</fullName>
    </submittedName>
</protein>
<feature type="compositionally biased region" description="Basic and acidic residues" evidence="1">
    <location>
        <begin position="151"/>
        <end position="162"/>
    </location>
</feature>
<dbReference type="Proteomes" id="UP000886523">
    <property type="component" value="Unassembled WGS sequence"/>
</dbReference>
<evidence type="ECO:0000313" key="2">
    <source>
        <dbReference type="EMBL" id="KAF9503906.1"/>
    </source>
</evidence>
<reference evidence="2" key="1">
    <citation type="journal article" date="2020" name="Nat. Commun.">
        <title>Large-scale genome sequencing of mycorrhizal fungi provides insights into the early evolution of symbiotic traits.</title>
        <authorList>
            <person name="Miyauchi S."/>
            <person name="Kiss E."/>
            <person name="Kuo A."/>
            <person name="Drula E."/>
            <person name="Kohler A."/>
            <person name="Sanchez-Garcia M."/>
            <person name="Morin E."/>
            <person name="Andreopoulos B."/>
            <person name="Barry K.W."/>
            <person name="Bonito G."/>
            <person name="Buee M."/>
            <person name="Carver A."/>
            <person name="Chen C."/>
            <person name="Cichocki N."/>
            <person name="Clum A."/>
            <person name="Culley D."/>
            <person name="Crous P.W."/>
            <person name="Fauchery L."/>
            <person name="Girlanda M."/>
            <person name="Hayes R.D."/>
            <person name="Keri Z."/>
            <person name="LaButti K."/>
            <person name="Lipzen A."/>
            <person name="Lombard V."/>
            <person name="Magnuson J."/>
            <person name="Maillard F."/>
            <person name="Murat C."/>
            <person name="Nolan M."/>
            <person name="Ohm R.A."/>
            <person name="Pangilinan J."/>
            <person name="Pereira M.F."/>
            <person name="Perotto S."/>
            <person name="Peter M."/>
            <person name="Pfister S."/>
            <person name="Riley R."/>
            <person name="Sitrit Y."/>
            <person name="Stielow J.B."/>
            <person name="Szollosi G."/>
            <person name="Zifcakova L."/>
            <person name="Stursova M."/>
            <person name="Spatafora J.W."/>
            <person name="Tedersoo L."/>
            <person name="Vaario L.M."/>
            <person name="Yamada A."/>
            <person name="Yan M."/>
            <person name="Wang P."/>
            <person name="Xu J."/>
            <person name="Bruns T."/>
            <person name="Baldrian P."/>
            <person name="Vilgalys R."/>
            <person name="Dunand C."/>
            <person name="Henrissat B."/>
            <person name="Grigoriev I.V."/>
            <person name="Hibbett D."/>
            <person name="Nagy L.G."/>
            <person name="Martin F.M."/>
        </authorList>
    </citation>
    <scope>NUCLEOTIDE SEQUENCE</scope>
    <source>
        <strain evidence="2">UP504</strain>
    </source>
</reference>